<accession>A0A382VVZ6</accession>
<gene>
    <name evidence="1" type="ORF">METZ01_LOCUS403404</name>
</gene>
<protein>
    <recommendedName>
        <fullName evidence="2">GST N-terminal domain-containing protein</fullName>
    </recommendedName>
</protein>
<organism evidence="1">
    <name type="scientific">marine metagenome</name>
    <dbReference type="NCBI Taxonomy" id="408172"/>
    <lineage>
        <taxon>unclassified sequences</taxon>
        <taxon>metagenomes</taxon>
        <taxon>ecological metagenomes</taxon>
    </lineage>
</organism>
<feature type="non-terminal residue" evidence="1">
    <location>
        <position position="35"/>
    </location>
</feature>
<dbReference type="AlphaFoldDB" id="A0A382VVZ6"/>
<sequence length="35" mass="4096">VIKLHGYALSNYYNVIKFALLEKEIDFEEVIAVPR</sequence>
<evidence type="ECO:0008006" key="2">
    <source>
        <dbReference type="Google" id="ProtNLM"/>
    </source>
</evidence>
<proteinExistence type="predicted"/>
<dbReference type="EMBL" id="UINC01154974">
    <property type="protein sequence ID" value="SVD50550.1"/>
    <property type="molecule type" value="Genomic_DNA"/>
</dbReference>
<name>A0A382VVZ6_9ZZZZ</name>
<feature type="non-terminal residue" evidence="1">
    <location>
        <position position="1"/>
    </location>
</feature>
<evidence type="ECO:0000313" key="1">
    <source>
        <dbReference type="EMBL" id="SVD50550.1"/>
    </source>
</evidence>
<reference evidence="1" key="1">
    <citation type="submission" date="2018-05" db="EMBL/GenBank/DDBJ databases">
        <authorList>
            <person name="Lanie J.A."/>
            <person name="Ng W.-L."/>
            <person name="Kazmierczak K.M."/>
            <person name="Andrzejewski T.M."/>
            <person name="Davidsen T.M."/>
            <person name="Wayne K.J."/>
            <person name="Tettelin H."/>
            <person name="Glass J.I."/>
            <person name="Rusch D."/>
            <person name="Podicherti R."/>
            <person name="Tsui H.-C.T."/>
            <person name="Winkler M.E."/>
        </authorList>
    </citation>
    <scope>NUCLEOTIDE SEQUENCE</scope>
</reference>